<dbReference type="SUPFAM" id="SSF48208">
    <property type="entry name" value="Six-hairpin glycosidases"/>
    <property type="match status" value="1"/>
</dbReference>
<proteinExistence type="predicted"/>
<gene>
    <name evidence="1" type="ORF">OBE_15788</name>
</gene>
<sequence>DDLGRYNSVYPNCDGKRDIPDFTINMPEWVLRYYMATGDRELLETAYPYLKETGNYITRNISSNTGLVTMLAGKIIRCSESNKIAFCFCSAKGKLSDTKDRNP</sequence>
<dbReference type="EMBL" id="AJWZ01010852">
    <property type="protein sequence ID" value="EKC47283.1"/>
    <property type="molecule type" value="Genomic_DNA"/>
</dbReference>
<protein>
    <submittedName>
        <fullName evidence="1">Alpha-L-rhamnosidase domain protein</fullName>
    </submittedName>
</protein>
<dbReference type="InterPro" id="IPR012341">
    <property type="entry name" value="6hp_glycosidase-like_sf"/>
</dbReference>
<feature type="non-terminal residue" evidence="1">
    <location>
        <position position="1"/>
    </location>
</feature>
<dbReference type="AlphaFoldDB" id="K1RPI7"/>
<accession>K1RPI7</accession>
<organism evidence="1">
    <name type="scientific">human gut metagenome</name>
    <dbReference type="NCBI Taxonomy" id="408170"/>
    <lineage>
        <taxon>unclassified sequences</taxon>
        <taxon>metagenomes</taxon>
        <taxon>organismal metagenomes</taxon>
    </lineage>
</organism>
<name>K1RPI7_9ZZZZ</name>
<dbReference type="InterPro" id="IPR008928">
    <property type="entry name" value="6-hairpin_glycosidase_sf"/>
</dbReference>
<dbReference type="Gene3D" id="1.50.10.10">
    <property type="match status" value="1"/>
</dbReference>
<dbReference type="GO" id="GO:0005975">
    <property type="term" value="P:carbohydrate metabolic process"/>
    <property type="evidence" value="ECO:0007669"/>
    <property type="project" value="InterPro"/>
</dbReference>
<comment type="caution">
    <text evidence="1">The sequence shown here is derived from an EMBL/GenBank/DDBJ whole genome shotgun (WGS) entry which is preliminary data.</text>
</comment>
<reference evidence="1" key="1">
    <citation type="journal article" date="2013" name="Environ. Microbiol.">
        <title>Microbiota from the distal guts of lean and obese adolescents exhibit partial functional redundancy besides clear differences in community structure.</title>
        <authorList>
            <person name="Ferrer M."/>
            <person name="Ruiz A."/>
            <person name="Lanza F."/>
            <person name="Haange S.B."/>
            <person name="Oberbach A."/>
            <person name="Till H."/>
            <person name="Bargiela R."/>
            <person name="Campoy C."/>
            <person name="Segura M.T."/>
            <person name="Richter M."/>
            <person name="von Bergen M."/>
            <person name="Seifert J."/>
            <person name="Suarez A."/>
        </authorList>
    </citation>
    <scope>NUCLEOTIDE SEQUENCE</scope>
</reference>
<evidence type="ECO:0000313" key="1">
    <source>
        <dbReference type="EMBL" id="EKC47283.1"/>
    </source>
</evidence>